<reference evidence="9" key="1">
    <citation type="submission" date="2022-03" db="EMBL/GenBank/DDBJ databases">
        <authorList>
            <person name="Alioto T."/>
            <person name="Alioto T."/>
            <person name="Gomez Garrido J."/>
        </authorList>
    </citation>
    <scope>NUCLEOTIDE SEQUENCE</scope>
</reference>
<dbReference type="GO" id="GO:0006508">
    <property type="term" value="P:proteolysis"/>
    <property type="evidence" value="ECO:0007669"/>
    <property type="project" value="UniProtKB-KW"/>
</dbReference>
<dbReference type="PROSITE" id="PS01180">
    <property type="entry name" value="CUB"/>
    <property type="match status" value="2"/>
</dbReference>
<dbReference type="Gene3D" id="2.40.10.10">
    <property type="entry name" value="Trypsin-like serine proteases"/>
    <property type="match status" value="1"/>
</dbReference>
<evidence type="ECO:0000313" key="10">
    <source>
        <dbReference type="Proteomes" id="UP001295444"/>
    </source>
</evidence>
<evidence type="ECO:0000256" key="5">
    <source>
        <dbReference type="PROSITE-ProRule" id="PRU00059"/>
    </source>
</evidence>
<evidence type="ECO:0000259" key="7">
    <source>
        <dbReference type="PROSITE" id="PS01180"/>
    </source>
</evidence>
<proteinExistence type="predicted"/>
<gene>
    <name evidence="9" type="ORF">PECUL_23A055684</name>
</gene>
<feature type="domain" description="CUB" evidence="7">
    <location>
        <begin position="262"/>
        <end position="380"/>
    </location>
</feature>
<comment type="caution">
    <text evidence="5">Lacks conserved residue(s) required for the propagation of feature annotation.</text>
</comment>
<dbReference type="Gene3D" id="2.60.120.290">
    <property type="entry name" value="Spermadhesin, CUB domain"/>
    <property type="match status" value="2"/>
</dbReference>
<dbReference type="SUPFAM" id="SSF50494">
    <property type="entry name" value="Trypsin-like serine proteases"/>
    <property type="match status" value="1"/>
</dbReference>
<name>A0AAD1RQM8_PELCU</name>
<sequence>MKELLIPKSQREAAPLIPQQVSLQLYGNHICGGSIVQRTLVVTAAHCVYPGDKSKVSHMTVIVGDYDHSIVDVQEQTIPVSNVKIHPKYKNDGSLSYDIALLYLSKQIDFGSQVQPICLPQAGEEVEPGTLCISSGWGKVNEYGELSTIIQEVKLPIIDHFTCSSVLTSMGLPTLHETMLCAGFPDGGKDACQGDSGGPLVCRRRTGSWFLAGCSSWGLGCGRAWGNSKPSENERGTPAIFSKVSALLDFLRNSTINETRSGGGVIMTGNDCFHNGENGTIKYPSNANTNYSDNSLCSWKITVEENKIIQIKILLLDIEYHTNCIYDYLSFDVEDKVIKYKICGSVAPSPLLIPSNQLSISFFSDDYITGYGFELNFFALPDITVAGSGCGSIAVLKEEGKIYTSNYPGLYPSLATCHWLIEAPKGNIIKVYLTNEKGAWITGYTNLVVRAYTGTKIMDIKL</sequence>
<keyword evidence="3 6" id="KW-0720">Serine protease</keyword>
<evidence type="ECO:0000259" key="8">
    <source>
        <dbReference type="PROSITE" id="PS50240"/>
    </source>
</evidence>
<dbReference type="InterPro" id="IPR018114">
    <property type="entry name" value="TRYPSIN_HIS"/>
</dbReference>
<keyword evidence="2 6" id="KW-0378">Hydrolase</keyword>
<evidence type="ECO:0000256" key="1">
    <source>
        <dbReference type="ARBA" id="ARBA00022670"/>
    </source>
</evidence>
<feature type="domain" description="Peptidase S1" evidence="8">
    <location>
        <begin position="18"/>
        <end position="256"/>
    </location>
</feature>
<evidence type="ECO:0000256" key="2">
    <source>
        <dbReference type="ARBA" id="ARBA00022801"/>
    </source>
</evidence>
<accession>A0AAD1RQM8</accession>
<keyword evidence="4 5" id="KW-1015">Disulfide bond</keyword>
<dbReference type="PROSITE" id="PS00134">
    <property type="entry name" value="TRYPSIN_HIS"/>
    <property type="match status" value="1"/>
</dbReference>
<evidence type="ECO:0000313" key="9">
    <source>
        <dbReference type="EMBL" id="CAH2276337.1"/>
    </source>
</evidence>
<dbReference type="GO" id="GO:0004252">
    <property type="term" value="F:serine-type endopeptidase activity"/>
    <property type="evidence" value="ECO:0007669"/>
    <property type="project" value="InterPro"/>
</dbReference>
<keyword evidence="10" id="KW-1185">Reference proteome</keyword>
<dbReference type="CDD" id="cd00190">
    <property type="entry name" value="Tryp_SPc"/>
    <property type="match status" value="1"/>
</dbReference>
<dbReference type="InterPro" id="IPR000859">
    <property type="entry name" value="CUB_dom"/>
</dbReference>
<evidence type="ECO:0000256" key="6">
    <source>
        <dbReference type="RuleBase" id="RU363034"/>
    </source>
</evidence>
<evidence type="ECO:0000256" key="4">
    <source>
        <dbReference type="ARBA" id="ARBA00023157"/>
    </source>
</evidence>
<dbReference type="InterPro" id="IPR001254">
    <property type="entry name" value="Trypsin_dom"/>
</dbReference>
<dbReference type="SMART" id="SM00020">
    <property type="entry name" value="Tryp_SPc"/>
    <property type="match status" value="1"/>
</dbReference>
<dbReference type="PROSITE" id="PS00135">
    <property type="entry name" value="TRYPSIN_SER"/>
    <property type="match status" value="1"/>
</dbReference>
<dbReference type="AlphaFoldDB" id="A0AAD1RQM8"/>
<dbReference type="Pfam" id="PF00431">
    <property type="entry name" value="CUB"/>
    <property type="match status" value="2"/>
</dbReference>
<dbReference type="Pfam" id="PF00089">
    <property type="entry name" value="Trypsin"/>
    <property type="match status" value="1"/>
</dbReference>
<dbReference type="PANTHER" id="PTHR24252:SF18">
    <property type="entry name" value="OVOCHYMASE 1"/>
    <property type="match status" value="1"/>
</dbReference>
<dbReference type="EMBL" id="OW240914">
    <property type="protein sequence ID" value="CAH2276337.1"/>
    <property type="molecule type" value="Genomic_DNA"/>
</dbReference>
<dbReference type="PROSITE" id="PS50240">
    <property type="entry name" value="TRYPSIN_DOM"/>
    <property type="match status" value="1"/>
</dbReference>
<dbReference type="InterPro" id="IPR035914">
    <property type="entry name" value="Sperma_CUB_dom_sf"/>
</dbReference>
<dbReference type="PRINTS" id="PR00722">
    <property type="entry name" value="CHYMOTRYPSIN"/>
</dbReference>
<dbReference type="CDD" id="cd00041">
    <property type="entry name" value="CUB"/>
    <property type="match status" value="2"/>
</dbReference>
<keyword evidence="1 6" id="KW-0645">Protease</keyword>
<evidence type="ECO:0000256" key="3">
    <source>
        <dbReference type="ARBA" id="ARBA00022825"/>
    </source>
</evidence>
<dbReference type="FunFam" id="2.40.10.10:FF:000003">
    <property type="entry name" value="Transmembrane serine protease 3"/>
    <property type="match status" value="1"/>
</dbReference>
<dbReference type="InterPro" id="IPR009003">
    <property type="entry name" value="Peptidase_S1_PA"/>
</dbReference>
<dbReference type="SUPFAM" id="SSF49854">
    <property type="entry name" value="Spermadhesin, CUB domain"/>
    <property type="match status" value="2"/>
</dbReference>
<dbReference type="InterPro" id="IPR001314">
    <property type="entry name" value="Peptidase_S1A"/>
</dbReference>
<dbReference type="InterPro" id="IPR033116">
    <property type="entry name" value="TRYPSIN_SER"/>
</dbReference>
<protein>
    <submittedName>
        <fullName evidence="9">Ovochymase-1</fullName>
    </submittedName>
</protein>
<feature type="disulfide bond" evidence="5">
    <location>
        <begin position="390"/>
        <end position="417"/>
    </location>
</feature>
<dbReference type="Proteomes" id="UP001295444">
    <property type="component" value="Chromosome 03"/>
</dbReference>
<dbReference type="SMART" id="SM00042">
    <property type="entry name" value="CUB"/>
    <property type="match status" value="1"/>
</dbReference>
<dbReference type="PANTHER" id="PTHR24252">
    <property type="entry name" value="ACROSIN-RELATED"/>
    <property type="match status" value="1"/>
</dbReference>
<feature type="domain" description="CUB" evidence="7">
    <location>
        <begin position="390"/>
        <end position="462"/>
    </location>
</feature>
<organism evidence="9 10">
    <name type="scientific">Pelobates cultripes</name>
    <name type="common">Western spadefoot toad</name>
    <dbReference type="NCBI Taxonomy" id="61616"/>
    <lineage>
        <taxon>Eukaryota</taxon>
        <taxon>Metazoa</taxon>
        <taxon>Chordata</taxon>
        <taxon>Craniata</taxon>
        <taxon>Vertebrata</taxon>
        <taxon>Euteleostomi</taxon>
        <taxon>Amphibia</taxon>
        <taxon>Batrachia</taxon>
        <taxon>Anura</taxon>
        <taxon>Pelobatoidea</taxon>
        <taxon>Pelobatidae</taxon>
        <taxon>Pelobates</taxon>
    </lineage>
</organism>
<dbReference type="InterPro" id="IPR043504">
    <property type="entry name" value="Peptidase_S1_PA_chymotrypsin"/>
</dbReference>